<dbReference type="AlphaFoldDB" id="A0AAV8VCC8"/>
<sequence>MPAAFGDFNSDELTDVFVLLDGGKTIEILLAHEEEPLLRPSKPVRLRCTFTSSLITSVVPGDFDGDALMDVMVTTVHKRTEQDSEHERSLTYVHIIWGTANDMNCSDETKPLIKMIGQPLAIDYNQDMVVDLFGQDEDRNRMFWI</sequence>
<dbReference type="InterPro" id="IPR013517">
    <property type="entry name" value="FG-GAP"/>
</dbReference>
<proteinExistence type="predicted"/>
<evidence type="ECO:0000313" key="3">
    <source>
        <dbReference type="Proteomes" id="UP001159042"/>
    </source>
</evidence>
<dbReference type="InterPro" id="IPR024881">
    <property type="entry name" value="Tip"/>
</dbReference>
<organism evidence="2 3">
    <name type="scientific">Exocentrus adspersus</name>
    <dbReference type="NCBI Taxonomy" id="1586481"/>
    <lineage>
        <taxon>Eukaryota</taxon>
        <taxon>Metazoa</taxon>
        <taxon>Ecdysozoa</taxon>
        <taxon>Arthropoda</taxon>
        <taxon>Hexapoda</taxon>
        <taxon>Insecta</taxon>
        <taxon>Pterygota</taxon>
        <taxon>Neoptera</taxon>
        <taxon>Endopterygota</taxon>
        <taxon>Coleoptera</taxon>
        <taxon>Polyphaga</taxon>
        <taxon>Cucujiformia</taxon>
        <taxon>Chrysomeloidea</taxon>
        <taxon>Cerambycidae</taxon>
        <taxon>Lamiinae</taxon>
        <taxon>Acanthocinini</taxon>
        <taxon>Exocentrus</taxon>
    </lineage>
</organism>
<comment type="caution">
    <text evidence="2">The sequence shown here is derived from an EMBL/GenBank/DDBJ whole genome shotgun (WGS) entry which is preliminary data.</text>
</comment>
<gene>
    <name evidence="2" type="ORF">NQ315_005761</name>
</gene>
<name>A0AAV8VCC8_9CUCU</name>
<dbReference type="SUPFAM" id="SSF69318">
    <property type="entry name" value="Integrin alpha N-terminal domain"/>
    <property type="match status" value="1"/>
</dbReference>
<dbReference type="PANTHER" id="PTHR13412">
    <property type="entry name" value="T-CELL IMMUNOMODULATORY PROTEIN HOMOLOG"/>
    <property type="match status" value="1"/>
</dbReference>
<dbReference type="PANTHER" id="PTHR13412:SF0">
    <property type="entry name" value="T-CELL IMMUNOMODULATORY PROTEIN"/>
    <property type="match status" value="1"/>
</dbReference>
<keyword evidence="3" id="KW-1185">Reference proteome</keyword>
<reference evidence="2 3" key="1">
    <citation type="journal article" date="2023" name="Insect Mol. Biol.">
        <title>Genome sequencing provides insights into the evolution of gene families encoding plant cell wall-degrading enzymes in longhorned beetles.</title>
        <authorList>
            <person name="Shin N.R."/>
            <person name="Okamura Y."/>
            <person name="Kirsch R."/>
            <person name="Pauchet Y."/>
        </authorList>
    </citation>
    <scope>NUCLEOTIDE SEQUENCE [LARGE SCALE GENOMIC DNA]</scope>
    <source>
        <strain evidence="2">EAD_L_NR</strain>
    </source>
</reference>
<dbReference type="Proteomes" id="UP001159042">
    <property type="component" value="Unassembled WGS sequence"/>
</dbReference>
<accession>A0AAV8VCC8</accession>
<dbReference type="InterPro" id="IPR028994">
    <property type="entry name" value="Integrin_alpha_N"/>
</dbReference>
<protein>
    <submittedName>
        <fullName evidence="2">Uncharacterized protein</fullName>
    </submittedName>
</protein>
<dbReference type="EMBL" id="JANEYG010000168">
    <property type="protein sequence ID" value="KAJ8911682.1"/>
    <property type="molecule type" value="Genomic_DNA"/>
</dbReference>
<keyword evidence="1" id="KW-0732">Signal</keyword>
<dbReference type="Pfam" id="PF13517">
    <property type="entry name" value="FG-GAP_3"/>
    <property type="match status" value="1"/>
</dbReference>
<evidence type="ECO:0000313" key="2">
    <source>
        <dbReference type="EMBL" id="KAJ8911682.1"/>
    </source>
</evidence>
<dbReference type="GO" id="GO:0005886">
    <property type="term" value="C:plasma membrane"/>
    <property type="evidence" value="ECO:0007669"/>
    <property type="project" value="TreeGrafter"/>
</dbReference>
<evidence type="ECO:0000256" key="1">
    <source>
        <dbReference type="ARBA" id="ARBA00022729"/>
    </source>
</evidence>